<protein>
    <submittedName>
        <fullName evidence="2">Uncharacterized protein</fullName>
    </submittedName>
</protein>
<comment type="caution">
    <text evidence="2">The sequence shown here is derived from an EMBL/GenBank/DDBJ whole genome shotgun (WGS) entry which is preliminary data.</text>
</comment>
<keyword evidence="3" id="KW-1185">Reference proteome</keyword>
<proteinExistence type="predicted"/>
<dbReference type="SUPFAM" id="SSF141571">
    <property type="entry name" value="Pentapeptide repeat-like"/>
    <property type="match status" value="1"/>
</dbReference>
<evidence type="ECO:0000313" key="2">
    <source>
        <dbReference type="EMBL" id="CAI8043121.1"/>
    </source>
</evidence>
<name>A0AA35X852_GEOBA</name>
<evidence type="ECO:0000256" key="1">
    <source>
        <dbReference type="SAM" id="MobiDB-lite"/>
    </source>
</evidence>
<accession>A0AA35X852</accession>
<dbReference type="Proteomes" id="UP001174909">
    <property type="component" value="Unassembled WGS sequence"/>
</dbReference>
<feature type="compositionally biased region" description="Pro residues" evidence="1">
    <location>
        <begin position="22"/>
        <end position="44"/>
    </location>
</feature>
<dbReference type="EMBL" id="CASHTH010003303">
    <property type="protein sequence ID" value="CAI8043121.1"/>
    <property type="molecule type" value="Genomic_DNA"/>
</dbReference>
<reference evidence="2" key="1">
    <citation type="submission" date="2023-03" db="EMBL/GenBank/DDBJ databases">
        <authorList>
            <person name="Steffen K."/>
            <person name="Cardenas P."/>
        </authorList>
    </citation>
    <scope>NUCLEOTIDE SEQUENCE</scope>
</reference>
<feature type="region of interest" description="Disordered" evidence="1">
    <location>
        <begin position="1"/>
        <end position="54"/>
    </location>
</feature>
<gene>
    <name evidence="2" type="ORF">GBAR_LOCUS23928</name>
</gene>
<sequence length="277" mass="30512">MMATVHTGSNDREHPNSSPIGSPRPPHSPMPHSPMPHSPMPHSPMPHSHAPFTDAPFTNAPFTNALFIDAPFTNAPFTNAPFIDAPFPDALWHVPFECRPNEFQVDSVKHAPCSQDTASPVLSPQRLECPPGFMHYRRPSDEAAIILRNYTFNCLMPDKTMSLPMYGRMAPLSPAESLSPHEHLSYPGTDLSETGRMLSTALSDGYLTMHDTHSDLSPHHHQLSASLDGRHFGQALNDTLFPPLTQNDRHPSAPQLVSMLTDNKADVMLQDDVVGPL</sequence>
<dbReference type="AlphaFoldDB" id="A0AA35X852"/>
<evidence type="ECO:0000313" key="3">
    <source>
        <dbReference type="Proteomes" id="UP001174909"/>
    </source>
</evidence>
<organism evidence="2 3">
    <name type="scientific">Geodia barretti</name>
    <name type="common">Barrett's horny sponge</name>
    <dbReference type="NCBI Taxonomy" id="519541"/>
    <lineage>
        <taxon>Eukaryota</taxon>
        <taxon>Metazoa</taxon>
        <taxon>Porifera</taxon>
        <taxon>Demospongiae</taxon>
        <taxon>Heteroscleromorpha</taxon>
        <taxon>Tetractinellida</taxon>
        <taxon>Astrophorina</taxon>
        <taxon>Geodiidae</taxon>
        <taxon>Geodia</taxon>
    </lineage>
</organism>